<proteinExistence type="predicted"/>
<dbReference type="InterPro" id="IPR041657">
    <property type="entry name" value="HTH_17"/>
</dbReference>
<dbReference type="AlphaFoldDB" id="A0A1B8SCM1"/>
<keyword evidence="3" id="KW-1185">Reference proteome</keyword>
<dbReference type="InterPro" id="IPR009061">
    <property type="entry name" value="DNA-bd_dom_put_sf"/>
</dbReference>
<dbReference type="GO" id="GO:0003677">
    <property type="term" value="F:DNA binding"/>
    <property type="evidence" value="ECO:0007669"/>
    <property type="project" value="InterPro"/>
</dbReference>
<accession>A0A1B8SCM1</accession>
<dbReference type="Pfam" id="PF12728">
    <property type="entry name" value="HTH_17"/>
    <property type="match status" value="1"/>
</dbReference>
<protein>
    <recommendedName>
        <fullName evidence="1">Helix-turn-helix domain-containing protein</fullName>
    </recommendedName>
</protein>
<evidence type="ECO:0000259" key="1">
    <source>
        <dbReference type="Pfam" id="PF12728"/>
    </source>
</evidence>
<dbReference type="Gene3D" id="1.10.1660.10">
    <property type="match status" value="1"/>
</dbReference>
<gene>
    <name evidence="2" type="ORF">ACT18_17700</name>
</gene>
<evidence type="ECO:0000313" key="3">
    <source>
        <dbReference type="Proteomes" id="UP000092668"/>
    </source>
</evidence>
<dbReference type="OrthoDB" id="4870800at2"/>
<dbReference type="SUPFAM" id="SSF46955">
    <property type="entry name" value="Putative DNA-binding domain"/>
    <property type="match status" value="1"/>
</dbReference>
<reference evidence="2 3" key="1">
    <citation type="submission" date="2015-06" db="EMBL/GenBank/DDBJ databases">
        <title>Genome sequence of Mycobacterium kumamotonense strain Roo.</title>
        <authorList>
            <person name="Greninger A.L."/>
            <person name="Cunningham G."/>
            <person name="Miller S."/>
        </authorList>
    </citation>
    <scope>NUCLEOTIDE SEQUENCE [LARGE SCALE GENOMIC DNA]</scope>
    <source>
        <strain evidence="2 3">Roo</strain>
    </source>
</reference>
<feature type="domain" description="Helix-turn-helix" evidence="1">
    <location>
        <begin position="15"/>
        <end position="61"/>
    </location>
</feature>
<dbReference type="Proteomes" id="UP000092668">
    <property type="component" value="Unassembled WGS sequence"/>
</dbReference>
<sequence length="63" mass="7001">MREPLIDSLAKMPNTKQAAELLGVSEATLRKWVRDGMIPAVRIGKKLLRFDPKDLAAVVRKSA</sequence>
<dbReference type="InterPro" id="IPR010093">
    <property type="entry name" value="SinI_DNA-bd"/>
</dbReference>
<name>A0A1B8SCM1_9MYCO</name>
<evidence type="ECO:0000313" key="2">
    <source>
        <dbReference type="EMBL" id="OBY30479.1"/>
    </source>
</evidence>
<comment type="caution">
    <text evidence="2">The sequence shown here is derived from an EMBL/GenBank/DDBJ whole genome shotgun (WGS) entry which is preliminary data.</text>
</comment>
<dbReference type="NCBIfam" id="TIGR01764">
    <property type="entry name" value="excise"/>
    <property type="match status" value="1"/>
</dbReference>
<organism evidence="2 3">
    <name type="scientific">Mycolicibacter kumamotonensis</name>
    <dbReference type="NCBI Taxonomy" id="354243"/>
    <lineage>
        <taxon>Bacteria</taxon>
        <taxon>Bacillati</taxon>
        <taxon>Actinomycetota</taxon>
        <taxon>Actinomycetes</taxon>
        <taxon>Mycobacteriales</taxon>
        <taxon>Mycobacteriaceae</taxon>
        <taxon>Mycolicibacter</taxon>
    </lineage>
</organism>
<dbReference type="EMBL" id="LFOE01000031">
    <property type="protein sequence ID" value="OBY30479.1"/>
    <property type="molecule type" value="Genomic_DNA"/>
</dbReference>